<evidence type="ECO:0000313" key="3">
    <source>
        <dbReference type="Proteomes" id="UP001162640"/>
    </source>
</evidence>
<evidence type="ECO:0000313" key="2">
    <source>
        <dbReference type="EMBL" id="GMH80105.1"/>
    </source>
</evidence>
<dbReference type="Proteomes" id="UP001162640">
    <property type="component" value="Unassembled WGS sequence"/>
</dbReference>
<evidence type="ECO:0000256" key="1">
    <source>
        <dbReference type="SAM" id="MobiDB-lite"/>
    </source>
</evidence>
<feature type="compositionally biased region" description="Polar residues" evidence="1">
    <location>
        <begin position="1"/>
        <end position="11"/>
    </location>
</feature>
<accession>A0A9W7EJE5</accession>
<feature type="compositionally biased region" description="Basic and acidic residues" evidence="1">
    <location>
        <begin position="20"/>
        <end position="30"/>
    </location>
</feature>
<dbReference type="AlphaFoldDB" id="A0A9W7EJE5"/>
<protein>
    <submittedName>
        <fullName evidence="2">Uncharacterized protein</fullName>
    </submittedName>
</protein>
<organism evidence="2 3">
    <name type="scientific">Triparma laevis f. inornata</name>
    <dbReference type="NCBI Taxonomy" id="1714386"/>
    <lineage>
        <taxon>Eukaryota</taxon>
        <taxon>Sar</taxon>
        <taxon>Stramenopiles</taxon>
        <taxon>Ochrophyta</taxon>
        <taxon>Bolidophyceae</taxon>
        <taxon>Parmales</taxon>
        <taxon>Triparmaceae</taxon>
        <taxon>Triparma</taxon>
    </lineage>
</organism>
<sequence length="550" mass="60721">MSQKRVATRYSSRLKAQELGGERGGKDEASQNRGQVQGPLDAVLAPTTKDDFMATDDFMRLLRGYVDVAELFYTSRLVSKPWQRIAEEKINGDFRSGVLAFHDGNDEEVVGYKDWEAFEEKRKLVTRVIFLLNITKVGINACWRAVNLVVIDIPNGVESIGVAAFSACSSLITVSFPTKLTLIGQAAFSCCSSLENVDLLHTNLQKIDDQAFDGCSELKLMTIPDSLQTLGWSIFDGCSKLFPSNISIEYDGIPVDVKVVAYLRDQQRIAADLASKLTAPLEKTITKITAECDARDEKIVALEAMVASLSLENAESKTKIASTTPPPPVDDFMATNDFRRCLSQFFPAQDLFRTFRLVCKQWRDVAEEIIDRDVESGELIVHGGNDISFHDAVDREERRALATRVIFLLNVTKVGDHACIYTVNLVVVSIPEGVVSIGEGAFQSCRSLTTVSFPMTLKSIGDYAFVVCSSLDNVNLLHTNLQELGRSAFAGCDELESMTIPDSLQKVGDDVFVYSSKLVPSSIDINDEINGNDVTSKVIAQLRYCQLGYF</sequence>
<dbReference type="SUPFAM" id="SSF52058">
    <property type="entry name" value="L domain-like"/>
    <property type="match status" value="2"/>
</dbReference>
<name>A0A9W7EJE5_9STRA</name>
<dbReference type="EMBL" id="BLQM01000276">
    <property type="protein sequence ID" value="GMH80105.1"/>
    <property type="molecule type" value="Genomic_DNA"/>
</dbReference>
<gene>
    <name evidence="2" type="ORF">TL16_g08407</name>
</gene>
<comment type="caution">
    <text evidence="2">The sequence shown here is derived from an EMBL/GenBank/DDBJ whole genome shotgun (WGS) entry which is preliminary data.</text>
</comment>
<dbReference type="InterPro" id="IPR032675">
    <property type="entry name" value="LRR_dom_sf"/>
</dbReference>
<dbReference type="PANTHER" id="PTHR45661:SF3">
    <property type="entry name" value="IG-LIKE DOMAIN-CONTAINING PROTEIN"/>
    <property type="match status" value="1"/>
</dbReference>
<reference evidence="3" key="1">
    <citation type="journal article" date="2023" name="Commun. Biol.">
        <title>Genome analysis of Parmales, the sister group of diatoms, reveals the evolutionary specialization of diatoms from phago-mixotrophs to photoautotrophs.</title>
        <authorList>
            <person name="Ban H."/>
            <person name="Sato S."/>
            <person name="Yoshikawa S."/>
            <person name="Yamada K."/>
            <person name="Nakamura Y."/>
            <person name="Ichinomiya M."/>
            <person name="Sato N."/>
            <person name="Blanc-Mathieu R."/>
            <person name="Endo H."/>
            <person name="Kuwata A."/>
            <person name="Ogata H."/>
        </authorList>
    </citation>
    <scope>NUCLEOTIDE SEQUENCE [LARGE SCALE GENOMIC DNA]</scope>
</reference>
<dbReference type="InterPro" id="IPR053139">
    <property type="entry name" value="Surface_bspA-like"/>
</dbReference>
<proteinExistence type="predicted"/>
<dbReference type="InterPro" id="IPR026906">
    <property type="entry name" value="LRR_5"/>
</dbReference>
<dbReference type="Pfam" id="PF13306">
    <property type="entry name" value="LRR_5"/>
    <property type="match status" value="2"/>
</dbReference>
<dbReference type="Gene3D" id="3.80.10.10">
    <property type="entry name" value="Ribonuclease Inhibitor"/>
    <property type="match status" value="2"/>
</dbReference>
<dbReference type="PANTHER" id="PTHR45661">
    <property type="entry name" value="SURFACE ANTIGEN"/>
    <property type="match status" value="1"/>
</dbReference>
<feature type="region of interest" description="Disordered" evidence="1">
    <location>
        <begin position="1"/>
        <end position="40"/>
    </location>
</feature>